<name>A0A1I4E642_9ACTN</name>
<feature type="compositionally biased region" description="Basic residues" evidence="1">
    <location>
        <begin position="280"/>
        <end position="297"/>
    </location>
</feature>
<evidence type="ECO:0000313" key="3">
    <source>
        <dbReference type="EMBL" id="SFK99826.1"/>
    </source>
</evidence>
<gene>
    <name evidence="3" type="ORF">SAMN05216275_14615</name>
</gene>
<dbReference type="AlphaFoldDB" id="A0A1I4E642"/>
<feature type="transmembrane region" description="Helical" evidence="2">
    <location>
        <begin position="196"/>
        <end position="218"/>
    </location>
</feature>
<dbReference type="EMBL" id="FOQY01000046">
    <property type="protein sequence ID" value="SFK99826.1"/>
    <property type="molecule type" value="Genomic_DNA"/>
</dbReference>
<feature type="region of interest" description="Disordered" evidence="1">
    <location>
        <begin position="394"/>
        <end position="446"/>
    </location>
</feature>
<dbReference type="Gene3D" id="2.160.20.80">
    <property type="entry name" value="E3 ubiquitin-protein ligase SopA"/>
    <property type="match status" value="1"/>
</dbReference>
<evidence type="ECO:0000256" key="1">
    <source>
        <dbReference type="SAM" id="MobiDB-lite"/>
    </source>
</evidence>
<evidence type="ECO:0000313" key="4">
    <source>
        <dbReference type="Proteomes" id="UP000199111"/>
    </source>
</evidence>
<organism evidence="3 4">
    <name type="scientific">Streptosporangium canum</name>
    <dbReference type="NCBI Taxonomy" id="324952"/>
    <lineage>
        <taxon>Bacteria</taxon>
        <taxon>Bacillati</taxon>
        <taxon>Actinomycetota</taxon>
        <taxon>Actinomycetes</taxon>
        <taxon>Streptosporangiales</taxon>
        <taxon>Streptosporangiaceae</taxon>
        <taxon>Streptosporangium</taxon>
    </lineage>
</organism>
<protein>
    <submittedName>
        <fullName evidence="3">Pentapeptide repeat-containing protein</fullName>
    </submittedName>
</protein>
<keyword evidence="2" id="KW-0472">Membrane</keyword>
<dbReference type="Proteomes" id="UP000199111">
    <property type="component" value="Unassembled WGS sequence"/>
</dbReference>
<keyword evidence="4" id="KW-1185">Reference proteome</keyword>
<feature type="region of interest" description="Disordered" evidence="1">
    <location>
        <begin position="273"/>
        <end position="314"/>
    </location>
</feature>
<keyword evidence="2" id="KW-1133">Transmembrane helix</keyword>
<evidence type="ECO:0000256" key="2">
    <source>
        <dbReference type="SAM" id="Phobius"/>
    </source>
</evidence>
<keyword evidence="2" id="KW-0812">Transmembrane</keyword>
<reference evidence="4" key="1">
    <citation type="submission" date="2016-10" db="EMBL/GenBank/DDBJ databases">
        <authorList>
            <person name="Varghese N."/>
            <person name="Submissions S."/>
        </authorList>
    </citation>
    <scope>NUCLEOTIDE SEQUENCE [LARGE SCALE GENOMIC DNA]</scope>
    <source>
        <strain evidence="4">CGMCC 4.2126</strain>
    </source>
</reference>
<accession>A0A1I4E642</accession>
<proteinExistence type="predicted"/>
<sequence length="446" mass="48095">MRRRRWFSRIITDPPSDPLRTGTDPFPITVGVQVRQSGPRHRRPEPPPADPRRVGEVQAAIGRSARAWSRSLFQIRSRCGGGTWPPSASTPGFAWTPGRMSTMSDLPDNDHVASGRMWAAGGWNGGMPLLPRRPSSRADVPVVAVGVVVPPQLRTPRPAAWWIVPVTLLVGGVTGGLAWLLLAAGWSAAEATARQGAIQTALAAGAGVGAAVTLMLAFRRQRHQEHAAHVTAYLAERNAALAEQVADNTKHDATERRVTDLYTKAVEQLGHGKAAVRLEGRRRRTSGPPHRPTHPHRPSRDDRPANQRSTLPAAPTFWEGVRLDLTGAPLIDFDLTDGHVTDARFDGATFTGTARFDGATFTGNTWFGGATFAKGAWFEKVTFTEHAGFARAALPTGGRRHDGAAPRRPRASRTWPAHPTGATAPTFRHPAPPAPGRRSRAPGPRP</sequence>
<dbReference type="InterPro" id="IPR001646">
    <property type="entry name" value="5peptide_repeat"/>
</dbReference>
<feature type="region of interest" description="Disordered" evidence="1">
    <location>
        <begin position="1"/>
        <end position="53"/>
    </location>
</feature>
<feature type="transmembrane region" description="Helical" evidence="2">
    <location>
        <begin position="159"/>
        <end position="184"/>
    </location>
</feature>
<dbReference type="Pfam" id="PF13576">
    <property type="entry name" value="Pentapeptide_3"/>
    <property type="match status" value="1"/>
</dbReference>